<dbReference type="GO" id="GO:0016740">
    <property type="term" value="F:transferase activity"/>
    <property type="evidence" value="ECO:0007669"/>
    <property type="project" value="UniProtKB-KW"/>
</dbReference>
<dbReference type="KEGG" id="dco:SAMEA4475696_0023"/>
<dbReference type="Gene3D" id="3.40.50.1820">
    <property type="entry name" value="alpha/beta hydrolase"/>
    <property type="match status" value="1"/>
</dbReference>
<organism evidence="2 3">
    <name type="scientific">Dermatophilus congolensis</name>
    <dbReference type="NCBI Taxonomy" id="1863"/>
    <lineage>
        <taxon>Bacteria</taxon>
        <taxon>Bacillati</taxon>
        <taxon>Actinomycetota</taxon>
        <taxon>Actinomycetes</taxon>
        <taxon>Micrococcales</taxon>
        <taxon>Dermatophilaceae</taxon>
        <taxon>Dermatophilus</taxon>
    </lineage>
</organism>
<gene>
    <name evidence="2" type="ORF">SAMEA4475696_00023</name>
</gene>
<proteinExistence type="predicted"/>
<evidence type="ECO:0000313" key="3">
    <source>
        <dbReference type="Proteomes" id="UP000242637"/>
    </source>
</evidence>
<accession>A0A239V572</accession>
<feature type="domain" description="AB hydrolase-1" evidence="1">
    <location>
        <begin position="27"/>
        <end position="278"/>
    </location>
</feature>
<dbReference type="OrthoDB" id="63519at2"/>
<dbReference type="Proteomes" id="UP000242637">
    <property type="component" value="Chromosome 1"/>
</dbReference>
<name>A0A239V572_9MICO</name>
<sequence length="304" mass="34078">MSPQDIEIPVDTGVLAVRDHGGVGQPLILVHTPGWSLELWTPLAELLTDQFHVYSFDLRRHGHSTAVHLPACTAWHDLETISYYFNLGPAILLGHDMGAFLACVAAIKRPDLFTSVIGVDAAATLTRREVIKTYSTITDPEFHAGLNTRFALDTKLPSKQHVEAWAEKQLDRYRKDWTLKGFNEDAMRADIDRTIRLHPDGTFRTAASIEEILALYTFTLADEVFPSVDLYEKLPCPSLTIHCRTGLHSESHQRLLKLMTQHPFMEVVTINAGHMAIHSSSRDISTLVKEFASEVYSAKVLCFS</sequence>
<dbReference type="EMBL" id="LT906453">
    <property type="protein sequence ID" value="SNV16494.1"/>
    <property type="molecule type" value="Genomic_DNA"/>
</dbReference>
<protein>
    <submittedName>
        <fullName evidence="2">Acetoin dehydrogenase E2 subunit dihydrolipoyllysine-residue acetyltransferase</fullName>
    </submittedName>
</protein>
<reference evidence="2 3" key="1">
    <citation type="submission" date="2017-06" db="EMBL/GenBank/DDBJ databases">
        <authorList>
            <consortium name="Pathogen Informatics"/>
        </authorList>
    </citation>
    <scope>NUCLEOTIDE SEQUENCE [LARGE SCALE GENOMIC DNA]</scope>
    <source>
        <strain evidence="2 3">NCTC13039</strain>
    </source>
</reference>
<evidence type="ECO:0000259" key="1">
    <source>
        <dbReference type="Pfam" id="PF12697"/>
    </source>
</evidence>
<dbReference type="RefSeq" id="WP_028326811.1">
    <property type="nucleotide sequence ID" value="NZ_LT906453.1"/>
</dbReference>
<dbReference type="InterPro" id="IPR000073">
    <property type="entry name" value="AB_hydrolase_1"/>
</dbReference>
<dbReference type="GeneID" id="63458341"/>
<dbReference type="STRING" id="1121387.GCA_000429885_00766"/>
<dbReference type="InterPro" id="IPR050266">
    <property type="entry name" value="AB_hydrolase_sf"/>
</dbReference>
<evidence type="ECO:0000313" key="2">
    <source>
        <dbReference type="EMBL" id="SNV16494.1"/>
    </source>
</evidence>
<dbReference type="AlphaFoldDB" id="A0A239V572"/>
<keyword evidence="2" id="KW-0808">Transferase</keyword>
<dbReference type="PANTHER" id="PTHR43798">
    <property type="entry name" value="MONOACYLGLYCEROL LIPASE"/>
    <property type="match status" value="1"/>
</dbReference>
<dbReference type="SUPFAM" id="SSF53474">
    <property type="entry name" value="alpha/beta-Hydrolases"/>
    <property type="match status" value="1"/>
</dbReference>
<keyword evidence="3" id="KW-1185">Reference proteome</keyword>
<dbReference type="InterPro" id="IPR029058">
    <property type="entry name" value="AB_hydrolase_fold"/>
</dbReference>
<dbReference type="Pfam" id="PF12697">
    <property type="entry name" value="Abhydrolase_6"/>
    <property type="match status" value="1"/>
</dbReference>